<reference evidence="1" key="1">
    <citation type="submission" date="2014-11" db="EMBL/GenBank/DDBJ databases">
        <authorList>
            <person name="Amaro Gonzalez C."/>
        </authorList>
    </citation>
    <scope>NUCLEOTIDE SEQUENCE</scope>
</reference>
<evidence type="ECO:0000313" key="1">
    <source>
        <dbReference type="EMBL" id="JAH31479.1"/>
    </source>
</evidence>
<dbReference type="AlphaFoldDB" id="A0A0E9RQT6"/>
<name>A0A0E9RQT6_ANGAN</name>
<organism evidence="1">
    <name type="scientific">Anguilla anguilla</name>
    <name type="common">European freshwater eel</name>
    <name type="synonym">Muraena anguilla</name>
    <dbReference type="NCBI Taxonomy" id="7936"/>
    <lineage>
        <taxon>Eukaryota</taxon>
        <taxon>Metazoa</taxon>
        <taxon>Chordata</taxon>
        <taxon>Craniata</taxon>
        <taxon>Vertebrata</taxon>
        <taxon>Euteleostomi</taxon>
        <taxon>Actinopterygii</taxon>
        <taxon>Neopterygii</taxon>
        <taxon>Teleostei</taxon>
        <taxon>Anguilliformes</taxon>
        <taxon>Anguillidae</taxon>
        <taxon>Anguilla</taxon>
    </lineage>
</organism>
<dbReference type="EMBL" id="GBXM01077098">
    <property type="protein sequence ID" value="JAH31479.1"/>
    <property type="molecule type" value="Transcribed_RNA"/>
</dbReference>
<accession>A0A0E9RQT6</accession>
<protein>
    <submittedName>
        <fullName evidence="1">Uncharacterized protein</fullName>
    </submittedName>
</protein>
<proteinExistence type="predicted"/>
<sequence length="51" mass="6027">MPFMRTAGFNRASAQNHIRILFLNEFVLDIKKVFKSSSKNVLTQFKRNRLL</sequence>
<reference evidence="1" key="2">
    <citation type="journal article" date="2015" name="Fish Shellfish Immunol.">
        <title>Early steps in the European eel (Anguilla anguilla)-Vibrio vulnificus interaction in the gills: Role of the RtxA13 toxin.</title>
        <authorList>
            <person name="Callol A."/>
            <person name="Pajuelo D."/>
            <person name="Ebbesson L."/>
            <person name="Teles M."/>
            <person name="MacKenzie S."/>
            <person name="Amaro C."/>
        </authorList>
    </citation>
    <scope>NUCLEOTIDE SEQUENCE</scope>
</reference>